<dbReference type="Proteomes" id="UP000018144">
    <property type="component" value="Unassembled WGS sequence"/>
</dbReference>
<proteinExistence type="predicted"/>
<protein>
    <submittedName>
        <fullName evidence="1">Uncharacterized protein</fullName>
    </submittedName>
</protein>
<reference evidence="1 2" key="1">
    <citation type="journal article" date="2013" name="PLoS Genet.">
        <title>The genome and development-dependent transcriptomes of Pyronema confluens: a window into fungal evolution.</title>
        <authorList>
            <person name="Traeger S."/>
            <person name="Altegoer F."/>
            <person name="Freitag M."/>
            <person name="Gabaldon T."/>
            <person name="Kempken F."/>
            <person name="Kumar A."/>
            <person name="Marcet-Houben M."/>
            <person name="Poggeler S."/>
            <person name="Stajich J.E."/>
            <person name="Nowrousian M."/>
        </authorList>
    </citation>
    <scope>NUCLEOTIDE SEQUENCE [LARGE SCALE GENOMIC DNA]</scope>
    <source>
        <strain evidence="2">CBS 100304</strain>
        <tissue evidence="1">Vegetative mycelium</tissue>
    </source>
</reference>
<organism evidence="1 2">
    <name type="scientific">Pyronema omphalodes (strain CBS 100304)</name>
    <name type="common">Pyronema confluens</name>
    <dbReference type="NCBI Taxonomy" id="1076935"/>
    <lineage>
        <taxon>Eukaryota</taxon>
        <taxon>Fungi</taxon>
        <taxon>Dikarya</taxon>
        <taxon>Ascomycota</taxon>
        <taxon>Pezizomycotina</taxon>
        <taxon>Pezizomycetes</taxon>
        <taxon>Pezizales</taxon>
        <taxon>Pyronemataceae</taxon>
        <taxon>Pyronema</taxon>
    </lineage>
</organism>
<gene>
    <name evidence="1" type="ORF">PCON_11720</name>
</gene>
<dbReference type="EMBL" id="HF935678">
    <property type="protein sequence ID" value="CCX12126.1"/>
    <property type="molecule type" value="Genomic_DNA"/>
</dbReference>
<dbReference type="AlphaFoldDB" id="U4L5N5"/>
<evidence type="ECO:0000313" key="1">
    <source>
        <dbReference type="EMBL" id="CCX12126.1"/>
    </source>
</evidence>
<name>U4L5N5_PYROM</name>
<accession>U4L5N5</accession>
<sequence>MHSRQCTPTLSAIELELVRRDFVPSASLNFVEIYKCATKVY</sequence>
<evidence type="ECO:0000313" key="2">
    <source>
        <dbReference type="Proteomes" id="UP000018144"/>
    </source>
</evidence>
<keyword evidence="2" id="KW-1185">Reference proteome</keyword>